<dbReference type="Pfam" id="PF05699">
    <property type="entry name" value="Dimer_Tnp_hAT"/>
    <property type="match status" value="1"/>
</dbReference>
<evidence type="ECO:0000256" key="3">
    <source>
        <dbReference type="ARBA" id="ARBA00022771"/>
    </source>
</evidence>
<dbReference type="InterPro" id="IPR012337">
    <property type="entry name" value="RNaseH-like_sf"/>
</dbReference>
<dbReference type="InterPro" id="IPR052035">
    <property type="entry name" value="ZnF_BED_domain_contain"/>
</dbReference>
<comment type="subcellular location">
    <subcellularLocation>
        <location evidence="1">Nucleus</location>
    </subcellularLocation>
</comment>
<comment type="caution">
    <text evidence="8">The sequence shown here is derived from an EMBL/GenBank/DDBJ whole genome shotgun (WGS) entry which is preliminary data.</text>
</comment>
<feature type="region of interest" description="Disordered" evidence="6">
    <location>
        <begin position="1"/>
        <end position="101"/>
    </location>
</feature>
<organism evidence="8 9">
    <name type="scientific">Grifola frondosa</name>
    <name type="common">Maitake</name>
    <name type="synonym">Polyporus frondosus</name>
    <dbReference type="NCBI Taxonomy" id="5627"/>
    <lineage>
        <taxon>Eukaryota</taxon>
        <taxon>Fungi</taxon>
        <taxon>Dikarya</taxon>
        <taxon>Basidiomycota</taxon>
        <taxon>Agaricomycotina</taxon>
        <taxon>Agaricomycetes</taxon>
        <taxon>Polyporales</taxon>
        <taxon>Grifolaceae</taxon>
        <taxon>Grifola</taxon>
    </lineage>
</organism>
<evidence type="ECO:0000256" key="6">
    <source>
        <dbReference type="SAM" id="MobiDB-lite"/>
    </source>
</evidence>
<evidence type="ECO:0000256" key="2">
    <source>
        <dbReference type="ARBA" id="ARBA00022723"/>
    </source>
</evidence>
<dbReference type="OrthoDB" id="2803611at2759"/>
<accession>A0A1C7M8C5</accession>
<evidence type="ECO:0000256" key="1">
    <source>
        <dbReference type="ARBA" id="ARBA00004123"/>
    </source>
</evidence>
<feature type="compositionally biased region" description="Low complexity" evidence="6">
    <location>
        <begin position="80"/>
        <end position="96"/>
    </location>
</feature>
<protein>
    <submittedName>
        <fullName evidence="8">Zinc finger BED domain-containing protein 4</fullName>
    </submittedName>
</protein>
<gene>
    <name evidence="8" type="primary">ZBED4</name>
    <name evidence="8" type="ORF">A0H81_06992</name>
</gene>
<dbReference type="OMA" id="LNEWCKN"/>
<evidence type="ECO:0000259" key="7">
    <source>
        <dbReference type="Pfam" id="PF05699"/>
    </source>
</evidence>
<dbReference type="GO" id="GO:0005634">
    <property type="term" value="C:nucleus"/>
    <property type="evidence" value="ECO:0007669"/>
    <property type="project" value="UniProtKB-SubCell"/>
</dbReference>
<dbReference type="GO" id="GO:0046983">
    <property type="term" value="F:protein dimerization activity"/>
    <property type="evidence" value="ECO:0007669"/>
    <property type="project" value="InterPro"/>
</dbReference>
<proteinExistence type="predicted"/>
<dbReference type="EMBL" id="LUGG01000007">
    <property type="protein sequence ID" value="OBZ73092.1"/>
    <property type="molecule type" value="Genomic_DNA"/>
</dbReference>
<feature type="compositionally biased region" description="Basic residues" evidence="6">
    <location>
        <begin position="63"/>
        <end position="74"/>
    </location>
</feature>
<dbReference type="STRING" id="5627.A0A1C7M8C5"/>
<keyword evidence="9" id="KW-1185">Reference proteome</keyword>
<dbReference type="PANTHER" id="PTHR46481:SF10">
    <property type="entry name" value="ZINC FINGER BED DOMAIN-CONTAINING PROTEIN 39"/>
    <property type="match status" value="1"/>
</dbReference>
<reference evidence="8 9" key="1">
    <citation type="submission" date="2016-03" db="EMBL/GenBank/DDBJ databases">
        <title>Whole genome sequencing of Grifola frondosa 9006-11.</title>
        <authorList>
            <person name="Min B."/>
            <person name="Park H."/>
            <person name="Kim J.-G."/>
            <person name="Cho H."/>
            <person name="Oh Y.-L."/>
            <person name="Kong W.-S."/>
            <person name="Choi I.-G."/>
        </authorList>
    </citation>
    <scope>NUCLEOTIDE SEQUENCE [LARGE SCALE GENOMIC DNA]</scope>
    <source>
        <strain evidence="8 9">9006-11</strain>
    </source>
</reference>
<dbReference type="InterPro" id="IPR008906">
    <property type="entry name" value="HATC_C_dom"/>
</dbReference>
<dbReference type="SUPFAM" id="SSF53098">
    <property type="entry name" value="Ribonuclease H-like"/>
    <property type="match status" value="1"/>
</dbReference>
<keyword evidence="5" id="KW-0539">Nucleus</keyword>
<keyword evidence="2" id="KW-0479">Metal-binding</keyword>
<evidence type="ECO:0000313" key="8">
    <source>
        <dbReference type="EMBL" id="OBZ73092.1"/>
    </source>
</evidence>
<keyword evidence="3" id="KW-0863">Zinc-finger</keyword>
<keyword evidence="4" id="KW-0862">Zinc</keyword>
<sequence length="839" mass="95700">MVKRTSRCSRSNSSELPDKDPHAANQLRYRRQPQPGPSTPQEEIDIALSDDSLPRIQVLPQKQTRKRATVRRSKNLVPGSAAATAAESTPSLPPATISEKSKEHGLTDIDYFFLKGTKNVPGSQTICIPCSKLFEEARKAGIVYKGLKFDYSPSTSRTGLQVYLENHHEEEYIESCQKFGWKMQLRRQRVREAAQATSAPDGSEPSNCMPFTAQSFIRHIINFIVADDQSINVVECREFCDLLLHLRDELHETDIPRRTKIRESIIAAWKAYFEMLKADLARSVGKISLTTDIWSCMKLRRYLAITAHWMMRDEKSHSLHLKAALIAFHRLYGKHNSQNLAKVVLKLLDRAGITVKIGHITLDNAGNNGTLLEELAELLKNRDIPFDAKENHIMCFLHIINICSTHVIEEVTNLAYADAADEFVANFPASHPDQQTFEQALARDPIALGREIVRTLRASGQRRDQFDELITQGNIKKWFISGIPPQVVQLRHLQLLRDIKMRWDSAIDHYIFTYKLDSIKLTPKEWEVLQNIEFVLSVPHTVQQVMSGERTPILSGTIPSFEMFMTRWEKLGKKAWHLTDVGLKWAAKYYSRMDGTPAYIIAMLLNPAVKLSWIHEHWEDGWIEDAIEKIKTTMATYRKKKASEDIVAGIQGEDSRMDRNDHDAWTMLASQYGLDDMEIEGSATTHEEQTVEQEYSAYTTAPLSAKGTDIIKFWEISECVYPTLFSMAMDYLPIQASSVPCERVFSSSVQTDIKKRNHMKPILMEALQILKFGLKKDRLDFTTGWITSEESMVETQHSDERDILGELFEENTESAEHVMDRIIAELGGDDSEDDRDSSH</sequence>
<evidence type="ECO:0000256" key="5">
    <source>
        <dbReference type="ARBA" id="ARBA00023242"/>
    </source>
</evidence>
<name>A0A1C7M8C5_GRIFR</name>
<dbReference type="GO" id="GO:0008270">
    <property type="term" value="F:zinc ion binding"/>
    <property type="evidence" value="ECO:0007669"/>
    <property type="project" value="UniProtKB-KW"/>
</dbReference>
<dbReference type="PANTHER" id="PTHR46481">
    <property type="entry name" value="ZINC FINGER BED DOMAIN-CONTAINING PROTEIN 4"/>
    <property type="match status" value="1"/>
</dbReference>
<dbReference type="AlphaFoldDB" id="A0A1C7M8C5"/>
<dbReference type="Proteomes" id="UP000092993">
    <property type="component" value="Unassembled WGS sequence"/>
</dbReference>
<feature type="domain" description="HAT C-terminal dimerisation" evidence="7">
    <location>
        <begin position="706"/>
        <end position="771"/>
    </location>
</feature>
<evidence type="ECO:0000256" key="4">
    <source>
        <dbReference type="ARBA" id="ARBA00022833"/>
    </source>
</evidence>
<evidence type="ECO:0000313" key="9">
    <source>
        <dbReference type="Proteomes" id="UP000092993"/>
    </source>
</evidence>